<feature type="non-terminal residue" evidence="2">
    <location>
        <position position="1"/>
    </location>
</feature>
<evidence type="ECO:0008006" key="4">
    <source>
        <dbReference type="Google" id="ProtNLM"/>
    </source>
</evidence>
<organism evidence="2 3">
    <name type="scientific">Timema podura</name>
    <name type="common">Walking stick</name>
    <dbReference type="NCBI Taxonomy" id="61482"/>
    <lineage>
        <taxon>Eukaryota</taxon>
        <taxon>Metazoa</taxon>
        <taxon>Ecdysozoa</taxon>
        <taxon>Arthropoda</taxon>
        <taxon>Hexapoda</taxon>
        <taxon>Insecta</taxon>
        <taxon>Pterygota</taxon>
        <taxon>Neoptera</taxon>
        <taxon>Polyneoptera</taxon>
        <taxon>Phasmatodea</taxon>
        <taxon>Timematodea</taxon>
        <taxon>Timematoidea</taxon>
        <taxon>Timematidae</taxon>
        <taxon>Timema</taxon>
    </lineage>
</organism>
<evidence type="ECO:0000313" key="2">
    <source>
        <dbReference type="EMBL" id="CAG2068060.1"/>
    </source>
</evidence>
<dbReference type="PROSITE" id="PS50005">
    <property type="entry name" value="TPR"/>
    <property type="match status" value="1"/>
</dbReference>
<accession>A0ABN7PN10</accession>
<evidence type="ECO:0000313" key="3">
    <source>
        <dbReference type="Proteomes" id="UP001153148"/>
    </source>
</evidence>
<sequence>KASRKADIYLNTADESKITITDEGVVKANRTIINKKACSNAKDVAMQQETMSPDAFMSYVEKDIQQRTEDKRQRKQISDNYKIQGNEAFRKQDYEKALERYNKAIEEIKDSCVLYTNRALTCL</sequence>
<reference evidence="2" key="1">
    <citation type="submission" date="2021-03" db="EMBL/GenBank/DDBJ databases">
        <authorList>
            <person name="Tran Van P."/>
        </authorList>
    </citation>
    <scope>NUCLEOTIDE SEQUENCE</scope>
</reference>
<dbReference type="InterPro" id="IPR011990">
    <property type="entry name" value="TPR-like_helical_dom_sf"/>
</dbReference>
<dbReference type="InterPro" id="IPR019734">
    <property type="entry name" value="TPR_rpt"/>
</dbReference>
<proteinExistence type="predicted"/>
<dbReference type="PANTHER" id="PTHR46540:SF1">
    <property type="entry name" value="TETRATRICOPEPTIDE REPEAT PROTEIN 12"/>
    <property type="match status" value="1"/>
</dbReference>
<dbReference type="SUPFAM" id="SSF48452">
    <property type="entry name" value="TPR-like"/>
    <property type="match status" value="1"/>
</dbReference>
<dbReference type="Gene3D" id="1.25.40.10">
    <property type="entry name" value="Tetratricopeptide repeat domain"/>
    <property type="match status" value="1"/>
</dbReference>
<gene>
    <name evidence="2" type="ORF">TPAB3V08_LOCUS15003</name>
</gene>
<dbReference type="EMBL" id="CAJPIN010080848">
    <property type="protein sequence ID" value="CAG2068060.1"/>
    <property type="molecule type" value="Genomic_DNA"/>
</dbReference>
<dbReference type="Proteomes" id="UP001153148">
    <property type="component" value="Unassembled WGS sequence"/>
</dbReference>
<feature type="repeat" description="TPR" evidence="1">
    <location>
        <begin position="78"/>
        <end position="111"/>
    </location>
</feature>
<comment type="caution">
    <text evidence="2">The sequence shown here is derived from an EMBL/GenBank/DDBJ whole genome shotgun (WGS) entry which is preliminary data.</text>
</comment>
<name>A0ABN7PN10_TIMPD</name>
<keyword evidence="3" id="KW-1185">Reference proteome</keyword>
<dbReference type="PANTHER" id="PTHR46540">
    <property type="entry name" value="TETRATRICOPEPTIDE REPEAT PROTEIN 12"/>
    <property type="match status" value="1"/>
</dbReference>
<keyword evidence="1" id="KW-0802">TPR repeat</keyword>
<dbReference type="InterPro" id="IPR043195">
    <property type="entry name" value="TTC12"/>
</dbReference>
<evidence type="ECO:0000256" key="1">
    <source>
        <dbReference type="PROSITE-ProRule" id="PRU00339"/>
    </source>
</evidence>
<feature type="non-terminal residue" evidence="2">
    <location>
        <position position="123"/>
    </location>
</feature>
<protein>
    <recommendedName>
        <fullName evidence="4">Tetratricopeptide repeat protein 12</fullName>
    </recommendedName>
</protein>